<dbReference type="GO" id="GO:0005783">
    <property type="term" value="C:endoplasmic reticulum"/>
    <property type="evidence" value="ECO:0007669"/>
    <property type="project" value="TreeGrafter"/>
</dbReference>
<sequence length="287" mass="31976">MGIKSKRSVLVTGCSPGGIGHALALEFQRRGFRVLGTVRNSVASKDLESHGIEALELEVTSADSIAACKAEVHKRLDGRLDCLINNAGRAYTMPALDVDFVEVRHTFETNILGPMCITQAFAPLVIATQGRIVNVGSVAGVMPYIFGSAYNATKAALHAYTNTIRQELAPFGVKVILLVAGGVQTQIASHVFDVPENSIYRPIESDYTQKRKANIQNAVQREDFAKRVVSQILDEHAKLWIWEGRHSWTVWLIDTFFPRWIWDLIFNQMFGIGRLSKETWTANRCMQ</sequence>
<dbReference type="PRINTS" id="PR00080">
    <property type="entry name" value="SDRFAMILY"/>
</dbReference>
<dbReference type="Pfam" id="PF00106">
    <property type="entry name" value="adh_short"/>
    <property type="match status" value="1"/>
</dbReference>
<dbReference type="STRING" id="1447875.A0A2B7WID8"/>
<evidence type="ECO:0008006" key="7">
    <source>
        <dbReference type="Google" id="ProtNLM"/>
    </source>
</evidence>
<dbReference type="Gene3D" id="3.40.50.720">
    <property type="entry name" value="NAD(P)-binding Rossmann-like Domain"/>
    <property type="match status" value="1"/>
</dbReference>
<dbReference type="GO" id="GO:0000140">
    <property type="term" value="F:acylglycerone-phosphate reductase (NADP+) activity"/>
    <property type="evidence" value="ECO:0007669"/>
    <property type="project" value="TreeGrafter"/>
</dbReference>
<dbReference type="Proteomes" id="UP000223968">
    <property type="component" value="Unassembled WGS sequence"/>
</dbReference>
<evidence type="ECO:0000256" key="2">
    <source>
        <dbReference type="ARBA" id="ARBA00022857"/>
    </source>
</evidence>
<dbReference type="InterPro" id="IPR036291">
    <property type="entry name" value="NAD(P)-bd_dom_sf"/>
</dbReference>
<dbReference type="PRINTS" id="PR00081">
    <property type="entry name" value="GDHRDH"/>
</dbReference>
<organism evidence="5 6">
    <name type="scientific">Helicocarpus griseus UAMH5409</name>
    <dbReference type="NCBI Taxonomy" id="1447875"/>
    <lineage>
        <taxon>Eukaryota</taxon>
        <taxon>Fungi</taxon>
        <taxon>Dikarya</taxon>
        <taxon>Ascomycota</taxon>
        <taxon>Pezizomycotina</taxon>
        <taxon>Eurotiomycetes</taxon>
        <taxon>Eurotiomycetidae</taxon>
        <taxon>Onygenales</taxon>
        <taxon>Ajellomycetaceae</taxon>
        <taxon>Helicocarpus</taxon>
    </lineage>
</organism>
<dbReference type="GO" id="GO:0019433">
    <property type="term" value="P:triglyceride catabolic process"/>
    <property type="evidence" value="ECO:0007669"/>
    <property type="project" value="TreeGrafter"/>
</dbReference>
<dbReference type="PROSITE" id="PS00061">
    <property type="entry name" value="ADH_SHORT"/>
    <property type="match status" value="1"/>
</dbReference>
<dbReference type="InterPro" id="IPR002347">
    <property type="entry name" value="SDR_fam"/>
</dbReference>
<evidence type="ECO:0000313" key="5">
    <source>
        <dbReference type="EMBL" id="PGG96505.1"/>
    </source>
</evidence>
<reference evidence="5 6" key="1">
    <citation type="submission" date="2017-10" db="EMBL/GenBank/DDBJ databases">
        <title>Comparative genomics in systemic dimorphic fungi from Ajellomycetaceae.</title>
        <authorList>
            <person name="Munoz J.F."/>
            <person name="Mcewen J.G."/>
            <person name="Clay O.K."/>
            <person name="Cuomo C.A."/>
        </authorList>
    </citation>
    <scope>NUCLEOTIDE SEQUENCE [LARGE SCALE GENOMIC DNA]</scope>
    <source>
        <strain evidence="5 6">UAMH5409</strain>
    </source>
</reference>
<name>A0A2B7WID8_9EURO</name>
<protein>
    <recommendedName>
        <fullName evidence="7">NADPH-dependent 1-acyldihydroxyacetone phosphate reductase</fullName>
    </recommendedName>
</protein>
<comment type="caution">
    <text evidence="5">The sequence shown here is derived from an EMBL/GenBank/DDBJ whole genome shotgun (WGS) entry which is preliminary data.</text>
</comment>
<dbReference type="FunFam" id="3.40.50.720:FF:000261">
    <property type="entry name" value="NADPH-dependent 1-acyldihydroxyacetone phosphate reductase"/>
    <property type="match status" value="1"/>
</dbReference>
<dbReference type="OrthoDB" id="2102561at2759"/>
<dbReference type="CDD" id="cd05374">
    <property type="entry name" value="17beta-HSD-like_SDR_c"/>
    <property type="match status" value="1"/>
</dbReference>
<dbReference type="GO" id="GO:0006654">
    <property type="term" value="P:phosphatidic acid biosynthetic process"/>
    <property type="evidence" value="ECO:0007669"/>
    <property type="project" value="TreeGrafter"/>
</dbReference>
<accession>A0A2B7WID8</accession>
<dbReference type="SUPFAM" id="SSF51735">
    <property type="entry name" value="NAD(P)-binding Rossmann-fold domains"/>
    <property type="match status" value="1"/>
</dbReference>
<comment type="similarity">
    <text evidence="1 4">Belongs to the short-chain dehydrogenases/reductases (SDR) family.</text>
</comment>
<dbReference type="AlphaFoldDB" id="A0A2B7WID8"/>
<evidence type="ECO:0000256" key="4">
    <source>
        <dbReference type="RuleBase" id="RU000363"/>
    </source>
</evidence>
<keyword evidence="2" id="KW-0521">NADP</keyword>
<dbReference type="GO" id="GO:0005811">
    <property type="term" value="C:lipid droplet"/>
    <property type="evidence" value="ECO:0007669"/>
    <property type="project" value="TreeGrafter"/>
</dbReference>
<keyword evidence="6" id="KW-1185">Reference proteome</keyword>
<dbReference type="GO" id="GO:0004806">
    <property type="term" value="F:triacylglycerol lipase activity"/>
    <property type="evidence" value="ECO:0007669"/>
    <property type="project" value="TreeGrafter"/>
</dbReference>
<evidence type="ECO:0000313" key="6">
    <source>
        <dbReference type="Proteomes" id="UP000223968"/>
    </source>
</evidence>
<gene>
    <name evidence="5" type="ORF">AJ79_09565</name>
</gene>
<dbReference type="InterPro" id="IPR020904">
    <property type="entry name" value="Sc_DH/Rdtase_CS"/>
</dbReference>
<evidence type="ECO:0000256" key="3">
    <source>
        <dbReference type="ARBA" id="ARBA00023002"/>
    </source>
</evidence>
<dbReference type="PANTHER" id="PTHR44169:SF6">
    <property type="entry name" value="NADPH-DEPENDENT 1-ACYLDIHYDROXYACETONE PHOSPHATE REDUCTASE"/>
    <property type="match status" value="1"/>
</dbReference>
<evidence type="ECO:0000256" key="1">
    <source>
        <dbReference type="ARBA" id="ARBA00006484"/>
    </source>
</evidence>
<dbReference type="EMBL" id="PDNB01000278">
    <property type="protein sequence ID" value="PGG96505.1"/>
    <property type="molecule type" value="Genomic_DNA"/>
</dbReference>
<keyword evidence="3" id="KW-0560">Oxidoreductase</keyword>
<proteinExistence type="inferred from homology"/>
<dbReference type="PANTHER" id="PTHR44169">
    <property type="entry name" value="NADPH-DEPENDENT 1-ACYLDIHYDROXYACETONE PHOSPHATE REDUCTASE"/>
    <property type="match status" value="1"/>
</dbReference>